<comment type="caution">
    <text evidence="2">The sequence shown here is derived from an EMBL/GenBank/DDBJ whole genome shotgun (WGS) entry which is preliminary data.</text>
</comment>
<dbReference type="AlphaFoldDB" id="A0A840P6R4"/>
<dbReference type="Proteomes" id="UP000578449">
    <property type="component" value="Unassembled WGS sequence"/>
</dbReference>
<evidence type="ECO:0000256" key="1">
    <source>
        <dbReference type="SAM" id="MobiDB-lite"/>
    </source>
</evidence>
<sequence length="145" mass="15936">MSEDTEPGGTPAESGGEAATPAAWVEANRHRLPRTYAEFSRFPIAHRRAIYNALGPSARSALWVEQLTRYLDANPGLPAEQRQVLTDAMALLRDERAHRHDAAGLPLLHEELRRLEARGIAAFGRDRARDLFATLGPPEGGPPPR</sequence>
<gene>
    <name evidence="2" type="ORF">HNP84_004746</name>
</gene>
<organism evidence="2 3">
    <name type="scientific">Thermocatellispora tengchongensis</name>
    <dbReference type="NCBI Taxonomy" id="1073253"/>
    <lineage>
        <taxon>Bacteria</taxon>
        <taxon>Bacillati</taxon>
        <taxon>Actinomycetota</taxon>
        <taxon>Actinomycetes</taxon>
        <taxon>Streptosporangiales</taxon>
        <taxon>Streptosporangiaceae</taxon>
        <taxon>Thermocatellispora</taxon>
    </lineage>
</organism>
<keyword evidence="3" id="KW-1185">Reference proteome</keyword>
<feature type="region of interest" description="Disordered" evidence="1">
    <location>
        <begin position="1"/>
        <end position="23"/>
    </location>
</feature>
<name>A0A840P6R4_9ACTN</name>
<proteinExistence type="predicted"/>
<dbReference type="RefSeq" id="WP_185051864.1">
    <property type="nucleotide sequence ID" value="NZ_BAABIX010000004.1"/>
</dbReference>
<accession>A0A840P6R4</accession>
<evidence type="ECO:0000313" key="2">
    <source>
        <dbReference type="EMBL" id="MBB5135012.1"/>
    </source>
</evidence>
<protein>
    <submittedName>
        <fullName evidence="2">Phage tail protein X</fullName>
    </submittedName>
</protein>
<dbReference type="EMBL" id="JACHGN010000009">
    <property type="protein sequence ID" value="MBB5135012.1"/>
    <property type="molecule type" value="Genomic_DNA"/>
</dbReference>
<dbReference type="NCBIfam" id="NF033852">
    <property type="entry name" value="fulvocin_rel"/>
    <property type="match status" value="1"/>
</dbReference>
<evidence type="ECO:0000313" key="3">
    <source>
        <dbReference type="Proteomes" id="UP000578449"/>
    </source>
</evidence>
<reference evidence="2 3" key="1">
    <citation type="submission" date="2020-08" db="EMBL/GenBank/DDBJ databases">
        <title>Genomic Encyclopedia of Type Strains, Phase IV (KMG-IV): sequencing the most valuable type-strain genomes for metagenomic binning, comparative biology and taxonomic classification.</title>
        <authorList>
            <person name="Goeker M."/>
        </authorList>
    </citation>
    <scope>NUCLEOTIDE SEQUENCE [LARGE SCALE GENOMIC DNA]</scope>
    <source>
        <strain evidence="2 3">DSM 45615</strain>
    </source>
</reference>